<feature type="region of interest" description="Disordered" evidence="1">
    <location>
        <begin position="209"/>
        <end position="247"/>
    </location>
</feature>
<reference evidence="2" key="1">
    <citation type="submission" date="2020-11" db="EMBL/GenBank/DDBJ databases">
        <title>Adaptations for nitrogen fixation in a non-lichenized fungal sporocarp promotes dispersal by wood-feeding termites.</title>
        <authorList>
            <consortium name="DOE Joint Genome Institute"/>
            <person name="Koch R.A."/>
            <person name="Yoon G."/>
            <person name="Arayal U."/>
            <person name="Lail K."/>
            <person name="Amirebrahimi M."/>
            <person name="Labutti K."/>
            <person name="Lipzen A."/>
            <person name="Riley R."/>
            <person name="Barry K."/>
            <person name="Henrissat B."/>
            <person name="Grigoriev I.V."/>
            <person name="Herr J.R."/>
            <person name="Aime M.C."/>
        </authorList>
    </citation>
    <scope>NUCLEOTIDE SEQUENCE</scope>
    <source>
        <strain evidence="2">MCA 3950</strain>
    </source>
</reference>
<accession>A0A9P7VNB0</accession>
<gene>
    <name evidence="2" type="ORF">BT62DRAFT_1078073</name>
</gene>
<protein>
    <submittedName>
        <fullName evidence="2">Uncharacterized protein</fullName>
    </submittedName>
</protein>
<keyword evidence="3" id="KW-1185">Reference proteome</keyword>
<feature type="region of interest" description="Disordered" evidence="1">
    <location>
        <begin position="55"/>
        <end position="99"/>
    </location>
</feature>
<organism evidence="2 3">
    <name type="scientific">Guyanagaster necrorhizus</name>
    <dbReference type="NCBI Taxonomy" id="856835"/>
    <lineage>
        <taxon>Eukaryota</taxon>
        <taxon>Fungi</taxon>
        <taxon>Dikarya</taxon>
        <taxon>Basidiomycota</taxon>
        <taxon>Agaricomycotina</taxon>
        <taxon>Agaricomycetes</taxon>
        <taxon>Agaricomycetidae</taxon>
        <taxon>Agaricales</taxon>
        <taxon>Marasmiineae</taxon>
        <taxon>Physalacriaceae</taxon>
        <taxon>Guyanagaster</taxon>
    </lineage>
</organism>
<dbReference type="Proteomes" id="UP000812287">
    <property type="component" value="Unassembled WGS sequence"/>
</dbReference>
<feature type="region of interest" description="Disordered" evidence="1">
    <location>
        <begin position="256"/>
        <end position="275"/>
    </location>
</feature>
<feature type="compositionally biased region" description="Basic and acidic residues" evidence="1">
    <location>
        <begin position="258"/>
        <end position="275"/>
    </location>
</feature>
<feature type="compositionally biased region" description="Acidic residues" evidence="1">
    <location>
        <begin position="121"/>
        <end position="132"/>
    </location>
</feature>
<feature type="region of interest" description="Disordered" evidence="1">
    <location>
        <begin position="1"/>
        <end position="25"/>
    </location>
</feature>
<evidence type="ECO:0000256" key="1">
    <source>
        <dbReference type="SAM" id="MobiDB-lite"/>
    </source>
</evidence>
<dbReference type="OrthoDB" id="3036440at2759"/>
<feature type="region of interest" description="Disordered" evidence="1">
    <location>
        <begin position="113"/>
        <end position="188"/>
    </location>
</feature>
<proteinExistence type="predicted"/>
<comment type="caution">
    <text evidence="2">The sequence shown here is derived from an EMBL/GenBank/DDBJ whole genome shotgun (WGS) entry which is preliminary data.</text>
</comment>
<evidence type="ECO:0000313" key="2">
    <source>
        <dbReference type="EMBL" id="KAG7443874.1"/>
    </source>
</evidence>
<evidence type="ECO:0000313" key="3">
    <source>
        <dbReference type="Proteomes" id="UP000812287"/>
    </source>
</evidence>
<dbReference type="RefSeq" id="XP_043037374.1">
    <property type="nucleotide sequence ID" value="XM_043179355.1"/>
</dbReference>
<name>A0A9P7VNB0_9AGAR</name>
<sequence length="275" mass="29534">MFLGRSQVFFPPSPPLPAEVASPDQPLVVPSPLLRRCRPLPLTKLFMADSGPTEIASDVELPNATYSANPDGEDNSAEKDDTSVPHSQASKVSSDRKLSRLSSIIGVEKELPIATYGTIPDGEDNAVEEDDVPAPLSQAPKTPGDRKLLRLPSTGQRELRCKRDVKRGLPAREPPSPSPPVRKKKKVLTKKMPVWCTSRALVPCETGLKLGTASGASDLPTSSPSGKRVRGYEADDESEKPKRKVRAVESVNYGVDTGCDKTGDVVEKEVSSSGL</sequence>
<dbReference type="GeneID" id="66101649"/>
<dbReference type="EMBL" id="MU250542">
    <property type="protein sequence ID" value="KAG7443874.1"/>
    <property type="molecule type" value="Genomic_DNA"/>
</dbReference>
<dbReference type="AlphaFoldDB" id="A0A9P7VNB0"/>